<dbReference type="InterPro" id="IPR023187">
    <property type="entry name" value="Tscrpt_reg_MarR-type_CS"/>
</dbReference>
<dbReference type="InterPro" id="IPR036388">
    <property type="entry name" value="WH-like_DNA-bd_sf"/>
</dbReference>
<evidence type="ECO:0000256" key="3">
    <source>
        <dbReference type="ARBA" id="ARBA00023163"/>
    </source>
</evidence>
<dbReference type="RefSeq" id="WP_381179489.1">
    <property type="nucleotide sequence ID" value="NZ_JBHSFK010000059.1"/>
</dbReference>
<protein>
    <submittedName>
        <fullName evidence="5">MarR family winged helix-turn-helix transcriptional regulator</fullName>
    </submittedName>
</protein>
<organism evidence="5 6">
    <name type="scientific">Streptomyces vulcanius</name>
    <dbReference type="NCBI Taxonomy" id="1441876"/>
    <lineage>
        <taxon>Bacteria</taxon>
        <taxon>Bacillati</taxon>
        <taxon>Actinomycetota</taxon>
        <taxon>Actinomycetes</taxon>
        <taxon>Kitasatosporales</taxon>
        <taxon>Streptomycetaceae</taxon>
        <taxon>Streptomyces</taxon>
    </lineage>
</organism>
<gene>
    <name evidence="5" type="ORF">ACFPIH_50910</name>
</gene>
<evidence type="ECO:0000313" key="6">
    <source>
        <dbReference type="Proteomes" id="UP001595839"/>
    </source>
</evidence>
<name>A0ABV9B9A1_9ACTN</name>
<dbReference type="Gene3D" id="1.10.10.10">
    <property type="entry name" value="Winged helix-like DNA-binding domain superfamily/Winged helix DNA-binding domain"/>
    <property type="match status" value="1"/>
</dbReference>
<dbReference type="InterPro" id="IPR000835">
    <property type="entry name" value="HTH_MarR-typ"/>
</dbReference>
<dbReference type="Proteomes" id="UP001595839">
    <property type="component" value="Unassembled WGS sequence"/>
</dbReference>
<keyword evidence="3" id="KW-0804">Transcription</keyword>
<dbReference type="PRINTS" id="PR00598">
    <property type="entry name" value="HTHMARR"/>
</dbReference>
<evidence type="ECO:0000256" key="1">
    <source>
        <dbReference type="ARBA" id="ARBA00023015"/>
    </source>
</evidence>
<dbReference type="InterPro" id="IPR039422">
    <property type="entry name" value="MarR/SlyA-like"/>
</dbReference>
<evidence type="ECO:0000256" key="2">
    <source>
        <dbReference type="ARBA" id="ARBA00023125"/>
    </source>
</evidence>
<dbReference type="Pfam" id="PF12802">
    <property type="entry name" value="MarR_2"/>
    <property type="match status" value="1"/>
</dbReference>
<accession>A0ABV9B9A1</accession>
<sequence>MTVVESGRWRERIVETWRVAQELDRALVRGHGITLSEFLVLTALDRAGTRLRSKDLAEAVALSPSAVSRLLDRLERGGLVGRRADLRDRRAAVVRITDPGRRTVHAAAATFDAHVAALQAPTPGP</sequence>
<dbReference type="PROSITE" id="PS01117">
    <property type="entry name" value="HTH_MARR_1"/>
    <property type="match status" value="1"/>
</dbReference>
<comment type="caution">
    <text evidence="5">The sequence shown here is derived from an EMBL/GenBank/DDBJ whole genome shotgun (WGS) entry which is preliminary data.</text>
</comment>
<evidence type="ECO:0000313" key="5">
    <source>
        <dbReference type="EMBL" id="MFC4507635.1"/>
    </source>
</evidence>
<feature type="domain" description="HTH marR-type" evidence="4">
    <location>
        <begin position="1"/>
        <end position="125"/>
    </location>
</feature>
<dbReference type="InterPro" id="IPR036390">
    <property type="entry name" value="WH_DNA-bd_sf"/>
</dbReference>
<dbReference type="PANTHER" id="PTHR33164:SF43">
    <property type="entry name" value="HTH-TYPE TRANSCRIPTIONAL REPRESSOR YETL"/>
    <property type="match status" value="1"/>
</dbReference>
<reference evidence="6" key="1">
    <citation type="journal article" date="2019" name="Int. J. Syst. Evol. Microbiol.">
        <title>The Global Catalogue of Microorganisms (GCM) 10K type strain sequencing project: providing services to taxonomists for standard genome sequencing and annotation.</title>
        <authorList>
            <consortium name="The Broad Institute Genomics Platform"/>
            <consortium name="The Broad Institute Genome Sequencing Center for Infectious Disease"/>
            <person name="Wu L."/>
            <person name="Ma J."/>
        </authorList>
    </citation>
    <scope>NUCLEOTIDE SEQUENCE [LARGE SCALE GENOMIC DNA]</scope>
    <source>
        <strain evidence="6">CGMCC 4.7177</strain>
    </source>
</reference>
<dbReference type="SMART" id="SM00347">
    <property type="entry name" value="HTH_MARR"/>
    <property type="match status" value="1"/>
</dbReference>
<keyword evidence="2" id="KW-0238">DNA-binding</keyword>
<keyword evidence="1" id="KW-0805">Transcription regulation</keyword>
<dbReference type="PROSITE" id="PS50995">
    <property type="entry name" value="HTH_MARR_2"/>
    <property type="match status" value="1"/>
</dbReference>
<dbReference type="PANTHER" id="PTHR33164">
    <property type="entry name" value="TRANSCRIPTIONAL REGULATOR, MARR FAMILY"/>
    <property type="match status" value="1"/>
</dbReference>
<keyword evidence="6" id="KW-1185">Reference proteome</keyword>
<proteinExistence type="predicted"/>
<evidence type="ECO:0000259" key="4">
    <source>
        <dbReference type="PROSITE" id="PS50995"/>
    </source>
</evidence>
<dbReference type="SUPFAM" id="SSF46785">
    <property type="entry name" value="Winged helix' DNA-binding domain"/>
    <property type="match status" value="1"/>
</dbReference>
<dbReference type="EMBL" id="JBHSFK010000059">
    <property type="protein sequence ID" value="MFC4507635.1"/>
    <property type="molecule type" value="Genomic_DNA"/>
</dbReference>